<proteinExistence type="predicted"/>
<dbReference type="GO" id="GO:0050853">
    <property type="term" value="P:B cell receptor signaling pathway"/>
    <property type="evidence" value="ECO:0007669"/>
    <property type="project" value="TreeGrafter"/>
</dbReference>
<evidence type="ECO:0000256" key="1">
    <source>
        <dbReference type="SAM" id="Phobius"/>
    </source>
</evidence>
<dbReference type="OrthoDB" id="8830760at2759"/>
<dbReference type="GO" id="GO:0045121">
    <property type="term" value="C:membrane raft"/>
    <property type="evidence" value="ECO:0007669"/>
    <property type="project" value="TreeGrafter"/>
</dbReference>
<reference evidence="3" key="1">
    <citation type="journal article" date="2023" name="Science">
        <title>Genome structures resolve the early diversification of teleost fishes.</title>
        <authorList>
            <person name="Parey E."/>
            <person name="Louis A."/>
            <person name="Montfort J."/>
            <person name="Bouchez O."/>
            <person name="Roques C."/>
            <person name="Iampietro C."/>
            <person name="Lluch J."/>
            <person name="Castinel A."/>
            <person name="Donnadieu C."/>
            <person name="Desvignes T."/>
            <person name="Floi Bucao C."/>
            <person name="Jouanno E."/>
            <person name="Wen M."/>
            <person name="Mejri S."/>
            <person name="Dirks R."/>
            <person name="Jansen H."/>
            <person name="Henkel C."/>
            <person name="Chen W.J."/>
            <person name="Zahm M."/>
            <person name="Cabau C."/>
            <person name="Klopp C."/>
            <person name="Thompson A.W."/>
            <person name="Robinson-Rechavi M."/>
            <person name="Braasch I."/>
            <person name="Lecointre G."/>
            <person name="Bobe J."/>
            <person name="Postlethwait J.H."/>
            <person name="Berthelot C."/>
            <person name="Roest Crollius H."/>
            <person name="Guiguen Y."/>
        </authorList>
    </citation>
    <scope>NUCLEOTIDE SEQUENCE</scope>
    <source>
        <strain evidence="3">Concon-B</strain>
    </source>
</reference>
<dbReference type="EMBL" id="JAFJMO010000002">
    <property type="protein sequence ID" value="KAJ8283797.1"/>
    <property type="molecule type" value="Genomic_DNA"/>
</dbReference>
<dbReference type="Proteomes" id="UP001152803">
    <property type="component" value="Unassembled WGS sequence"/>
</dbReference>
<organism evidence="3 4">
    <name type="scientific">Conger conger</name>
    <name type="common">Conger eel</name>
    <name type="synonym">Muraena conger</name>
    <dbReference type="NCBI Taxonomy" id="82655"/>
    <lineage>
        <taxon>Eukaryota</taxon>
        <taxon>Metazoa</taxon>
        <taxon>Chordata</taxon>
        <taxon>Craniata</taxon>
        <taxon>Vertebrata</taxon>
        <taxon>Euteleostomi</taxon>
        <taxon>Actinopterygii</taxon>
        <taxon>Neopterygii</taxon>
        <taxon>Teleostei</taxon>
        <taxon>Anguilliformes</taxon>
        <taxon>Congridae</taxon>
        <taxon>Conger</taxon>
    </lineage>
</organism>
<dbReference type="GO" id="GO:0001819">
    <property type="term" value="P:positive regulation of cytokine production"/>
    <property type="evidence" value="ECO:0007669"/>
    <property type="project" value="InterPro"/>
</dbReference>
<keyword evidence="1" id="KW-0472">Membrane</keyword>
<comment type="caution">
    <text evidence="3">The sequence shown here is derived from an EMBL/GenBank/DDBJ whole genome shotgun (WGS) entry which is preliminary data.</text>
</comment>
<dbReference type="PANTHER" id="PTHR35680:SF1">
    <property type="entry name" value="NFAT ACTIVATION MOLECULE 1"/>
    <property type="match status" value="1"/>
</dbReference>
<keyword evidence="1" id="KW-1133">Transmembrane helix</keyword>
<feature type="transmembrane region" description="Helical" evidence="1">
    <location>
        <begin position="123"/>
        <end position="146"/>
    </location>
</feature>
<dbReference type="InterPro" id="IPR033549">
    <property type="entry name" value="NFAM1"/>
</dbReference>
<feature type="chain" id="PRO_5040477705" description="Immunoglobulin subtype domain-containing protein" evidence="2">
    <location>
        <begin position="21"/>
        <end position="226"/>
    </location>
</feature>
<dbReference type="GO" id="GO:0045577">
    <property type="term" value="P:regulation of B cell differentiation"/>
    <property type="evidence" value="ECO:0007669"/>
    <property type="project" value="InterPro"/>
</dbReference>
<keyword evidence="2" id="KW-0732">Signal</keyword>
<evidence type="ECO:0000256" key="2">
    <source>
        <dbReference type="SAM" id="SignalP"/>
    </source>
</evidence>
<keyword evidence="1" id="KW-0812">Transmembrane</keyword>
<dbReference type="PANTHER" id="PTHR35680">
    <property type="entry name" value="NFAT ACTIVATION MOLECULE 1"/>
    <property type="match status" value="1"/>
</dbReference>
<dbReference type="GO" id="GO:0050861">
    <property type="term" value="P:positive regulation of B cell receptor signaling pathway"/>
    <property type="evidence" value="ECO:0007669"/>
    <property type="project" value="InterPro"/>
</dbReference>
<dbReference type="GO" id="GO:0004888">
    <property type="term" value="F:transmembrane signaling receptor activity"/>
    <property type="evidence" value="ECO:0007669"/>
    <property type="project" value="InterPro"/>
</dbReference>
<evidence type="ECO:0000313" key="4">
    <source>
        <dbReference type="Proteomes" id="UP001152803"/>
    </source>
</evidence>
<dbReference type="AlphaFoldDB" id="A0A9Q1I4Y6"/>
<keyword evidence="4" id="KW-1185">Reference proteome</keyword>
<sequence length="226" mass="25570">MEWLLGLVCGLMCFGFLTEAQPKIRVVKPIMVALAGETLNLEFNVTVPVNQSSVQFVCHCRRHKKVLKSYDVLETKTISWKLSVLNSSDSGEYYCEYQKTIASWEILVRDVGYRESVSRDAVLILNVALNVGLFLFSSIGSIILLMDYRKQHKLRNERKEEGEGEMVNEVEDAVATDSVYTALEHGTSSIYNVLDPSANDMDQTCVQQTDNSQKEDGIFESVYENF</sequence>
<evidence type="ECO:0000313" key="3">
    <source>
        <dbReference type="EMBL" id="KAJ8283797.1"/>
    </source>
</evidence>
<accession>A0A9Q1I4Y6</accession>
<feature type="signal peptide" evidence="2">
    <location>
        <begin position="1"/>
        <end position="20"/>
    </location>
</feature>
<gene>
    <name evidence="3" type="ORF">COCON_G00026470</name>
</gene>
<protein>
    <recommendedName>
        <fullName evidence="5">Immunoglobulin subtype domain-containing protein</fullName>
    </recommendedName>
</protein>
<name>A0A9Q1I4Y6_CONCO</name>
<evidence type="ECO:0008006" key="5">
    <source>
        <dbReference type="Google" id="ProtNLM"/>
    </source>
</evidence>